<organism evidence="9 10">
    <name type="scientific">Sinocyclocheilus grahami</name>
    <name type="common">Dianchi golden-line fish</name>
    <name type="synonym">Barbus grahami</name>
    <dbReference type="NCBI Taxonomy" id="75366"/>
    <lineage>
        <taxon>Eukaryota</taxon>
        <taxon>Metazoa</taxon>
        <taxon>Chordata</taxon>
        <taxon>Craniata</taxon>
        <taxon>Vertebrata</taxon>
        <taxon>Euteleostomi</taxon>
        <taxon>Actinopterygii</taxon>
        <taxon>Neopterygii</taxon>
        <taxon>Teleostei</taxon>
        <taxon>Ostariophysi</taxon>
        <taxon>Cypriniformes</taxon>
        <taxon>Cyprinidae</taxon>
        <taxon>Cyprininae</taxon>
        <taxon>Sinocyclocheilus</taxon>
    </lineage>
</organism>
<evidence type="ECO:0000313" key="10">
    <source>
        <dbReference type="Proteomes" id="UP000472262"/>
    </source>
</evidence>
<evidence type="ECO:0000256" key="4">
    <source>
        <dbReference type="ARBA" id="ARBA00022525"/>
    </source>
</evidence>
<dbReference type="PANTHER" id="PTHR10370:SF0">
    <property type="entry name" value="ERYTHROPOIETIN"/>
    <property type="match status" value="1"/>
</dbReference>
<evidence type="ECO:0000256" key="6">
    <source>
        <dbReference type="ARBA" id="ARBA00022729"/>
    </source>
</evidence>
<evidence type="ECO:0000313" key="9">
    <source>
        <dbReference type="Ensembl" id="ENSSGRP00000009377.1"/>
    </source>
</evidence>
<dbReference type="GO" id="GO:0048823">
    <property type="term" value="P:nucleate erythrocyte development"/>
    <property type="evidence" value="ECO:0007669"/>
    <property type="project" value="TreeGrafter"/>
</dbReference>
<reference evidence="9" key="2">
    <citation type="submission" date="2025-09" db="UniProtKB">
        <authorList>
            <consortium name="Ensembl"/>
        </authorList>
    </citation>
    <scope>IDENTIFICATION</scope>
</reference>
<dbReference type="Gene3D" id="1.20.1250.10">
    <property type="match status" value="1"/>
</dbReference>
<dbReference type="SUPFAM" id="SSF47266">
    <property type="entry name" value="4-helical cytokines"/>
    <property type="match status" value="1"/>
</dbReference>
<keyword evidence="6" id="KW-0732">Signal</keyword>
<evidence type="ECO:0000256" key="8">
    <source>
        <dbReference type="ARBA" id="ARBA00023157"/>
    </source>
</evidence>
<dbReference type="Ensembl" id="ENSSGRT00000010216.1">
    <property type="protein sequence ID" value="ENSSGRP00000009377.1"/>
    <property type="gene ID" value="ENSSGRG00000006326.1"/>
</dbReference>
<name>A0A672KIG4_SINGR</name>
<dbReference type="InterPro" id="IPR003013">
    <property type="entry name" value="Erythroptn"/>
</dbReference>
<evidence type="ECO:0000256" key="3">
    <source>
        <dbReference type="ARBA" id="ARBA00015421"/>
    </source>
</evidence>
<dbReference type="GO" id="GO:0005125">
    <property type="term" value="F:cytokine activity"/>
    <property type="evidence" value="ECO:0007669"/>
    <property type="project" value="TreeGrafter"/>
</dbReference>
<keyword evidence="8" id="KW-1015">Disulfide bond</keyword>
<comment type="subcellular location">
    <subcellularLocation>
        <location evidence="1">Secreted</location>
    </subcellularLocation>
</comment>
<reference evidence="9" key="1">
    <citation type="submission" date="2025-08" db="UniProtKB">
        <authorList>
            <consortium name="Ensembl"/>
        </authorList>
    </citation>
    <scope>IDENTIFICATION</scope>
</reference>
<dbReference type="InterPro" id="IPR001323">
    <property type="entry name" value="EPO_TPO"/>
</dbReference>
<keyword evidence="4" id="KW-0964">Secreted</keyword>
<dbReference type="InterPro" id="IPR009079">
    <property type="entry name" value="4_helix_cytokine-like_core"/>
</dbReference>
<dbReference type="Pfam" id="PF00758">
    <property type="entry name" value="EPO_TPO"/>
    <property type="match status" value="1"/>
</dbReference>
<comment type="similarity">
    <text evidence="2">Belongs to the EPO/TPO family.</text>
</comment>
<keyword evidence="5" id="KW-0372">Hormone</keyword>
<accession>A0A672KIG4</accession>
<protein>
    <recommendedName>
        <fullName evidence="3">Erythropoietin</fullName>
    </recommendedName>
</protein>
<dbReference type="AlphaFoldDB" id="A0A672KIG4"/>
<dbReference type="GO" id="GO:0043249">
    <property type="term" value="P:erythrocyte maturation"/>
    <property type="evidence" value="ECO:0007669"/>
    <property type="project" value="UniProtKB-KW"/>
</dbReference>
<dbReference type="Proteomes" id="UP000472262">
    <property type="component" value="Unassembled WGS sequence"/>
</dbReference>
<evidence type="ECO:0000256" key="5">
    <source>
        <dbReference type="ARBA" id="ARBA00022702"/>
    </source>
</evidence>
<dbReference type="GO" id="GO:0005179">
    <property type="term" value="F:hormone activity"/>
    <property type="evidence" value="ECO:0007669"/>
    <property type="project" value="UniProtKB-KW"/>
</dbReference>
<dbReference type="InParanoid" id="A0A672KIG4"/>
<evidence type="ECO:0000256" key="2">
    <source>
        <dbReference type="ARBA" id="ARBA00005782"/>
    </source>
</evidence>
<keyword evidence="7" id="KW-0265">Erythrocyte maturation</keyword>
<dbReference type="PANTHER" id="PTHR10370">
    <property type="entry name" value="ERYTHROPOIETIN"/>
    <property type="match status" value="1"/>
</dbReference>
<proteinExistence type="inferred from homology"/>
<evidence type="ECO:0000256" key="7">
    <source>
        <dbReference type="ARBA" id="ARBA00023057"/>
    </source>
</evidence>
<keyword evidence="10" id="KW-1185">Reference proteome</keyword>
<sequence length="155" mass="17130">LHTLGGKSLLVLSWSAAFSTRRMVLDHFVEARDSEVIMVRSLCRRLWSDETYFVPLTSVDFAVWEHIDVSHDVLLVCLCLSNAMKTVSNSPLANALDNNISNIHSLVLPDDSAPASTQTQEVSSLPELLQVHSSFLRGKVRLLLSAAPACQRQNS</sequence>
<dbReference type="GO" id="GO:0005615">
    <property type="term" value="C:extracellular space"/>
    <property type="evidence" value="ECO:0007669"/>
    <property type="project" value="TreeGrafter"/>
</dbReference>
<dbReference type="GO" id="GO:0005128">
    <property type="term" value="F:erythropoietin receptor binding"/>
    <property type="evidence" value="ECO:0007669"/>
    <property type="project" value="InterPro"/>
</dbReference>
<evidence type="ECO:0000256" key="1">
    <source>
        <dbReference type="ARBA" id="ARBA00004613"/>
    </source>
</evidence>